<dbReference type="SUPFAM" id="SSF57783">
    <property type="entry name" value="Zinc beta-ribbon"/>
    <property type="match status" value="1"/>
</dbReference>
<dbReference type="EMBL" id="REGN01000113">
    <property type="protein sequence ID" value="RNA44369.1"/>
    <property type="molecule type" value="Genomic_DNA"/>
</dbReference>
<dbReference type="SMART" id="SM00385">
    <property type="entry name" value="CYCLIN"/>
    <property type="match status" value="2"/>
</dbReference>
<dbReference type="CDD" id="cd20551">
    <property type="entry name" value="CYCLIN_TFIIB_rpt1"/>
    <property type="match status" value="1"/>
</dbReference>
<keyword evidence="3" id="KW-0677">Repeat</keyword>
<dbReference type="PANTHER" id="PTHR11618">
    <property type="entry name" value="TRANSCRIPTION INITIATION FACTOR IIB-RELATED"/>
    <property type="match status" value="1"/>
</dbReference>
<dbReference type="InterPro" id="IPR013763">
    <property type="entry name" value="Cyclin-like_dom"/>
</dbReference>
<comment type="similarity">
    <text evidence="1">Belongs to the TFIIB family.</text>
</comment>
<evidence type="ECO:0000256" key="2">
    <source>
        <dbReference type="ARBA" id="ARBA00013932"/>
    </source>
</evidence>
<dbReference type="SUPFAM" id="SSF47954">
    <property type="entry name" value="Cyclin-like"/>
    <property type="match status" value="2"/>
</dbReference>
<dbReference type="InterPro" id="IPR000812">
    <property type="entry name" value="TFIIB"/>
</dbReference>
<keyword evidence="10" id="KW-0396">Initiation factor</keyword>
<dbReference type="InterPro" id="IPR036915">
    <property type="entry name" value="Cyclin-like_sf"/>
</dbReference>
<protein>
    <recommendedName>
        <fullName evidence="2">Transcription initiation factor IIB</fullName>
    </recommendedName>
    <alternativeName>
        <fullName evidence="6">General transcription factor TFIIB</fullName>
    </alternativeName>
</protein>
<dbReference type="AlphaFoldDB" id="A0A3M7T8S6"/>
<dbReference type="GO" id="GO:0003743">
    <property type="term" value="F:translation initiation factor activity"/>
    <property type="evidence" value="ECO:0007669"/>
    <property type="project" value="UniProtKB-KW"/>
</dbReference>
<keyword evidence="7" id="KW-0863">Zinc-finger</keyword>
<sequence length="320" mass="34703">MSRSLGSTIRCESHPDALLIEDHRAGDMICSECGLVVGDRCVDVGSEWRTFANDKESKDMSRVGAAEDPTMEGQDLSTTIGRATGSAGFGDNGLPIYRNRHTESAAEKAKRKANREIKEMAERLSADQSIINAAQHIFHTVHKDKLIKGRSNNAVIAACMFIACRQQSVPRTFKEISAVAHTNTTIKDIGRCYKIIRKALVSSQTPSSGISTSSSSDLIERFCSKLNLPKEIKKLALYIVGKVNDCPDLTGKNPNSLAASAIFLACEQIGSLRSAEDIGRICGAAENTIKQTIKLMMPNLAILLPPDVTPSLLISSRINK</sequence>
<dbReference type="Gene3D" id="1.10.472.170">
    <property type="match status" value="1"/>
</dbReference>
<keyword evidence="7" id="KW-0862">Zinc</keyword>
<keyword evidence="5" id="KW-0804">Transcription</keyword>
<keyword evidence="10" id="KW-0648">Protein biosynthesis</keyword>
<evidence type="ECO:0000256" key="7">
    <source>
        <dbReference type="PROSITE-ProRule" id="PRU00469"/>
    </source>
</evidence>
<dbReference type="InterPro" id="IPR013150">
    <property type="entry name" value="TFIIB_cyclin"/>
</dbReference>
<comment type="caution">
    <text evidence="10">The sequence shown here is derived from an EMBL/GenBank/DDBJ whole genome shotgun (WGS) entry which is preliminary data.</text>
</comment>
<name>A0A3M7T8S6_BRAPC</name>
<evidence type="ECO:0000256" key="1">
    <source>
        <dbReference type="ARBA" id="ARBA00010857"/>
    </source>
</evidence>
<dbReference type="Proteomes" id="UP000276133">
    <property type="component" value="Unassembled WGS sequence"/>
</dbReference>
<keyword evidence="11" id="KW-1185">Reference proteome</keyword>
<dbReference type="PRINTS" id="PR00685">
    <property type="entry name" value="TIFACTORIIB"/>
</dbReference>
<dbReference type="GO" id="GO:0008270">
    <property type="term" value="F:zinc ion binding"/>
    <property type="evidence" value="ECO:0007669"/>
    <property type="project" value="UniProtKB-KW"/>
</dbReference>
<evidence type="ECO:0000256" key="3">
    <source>
        <dbReference type="ARBA" id="ARBA00022737"/>
    </source>
</evidence>
<keyword evidence="7" id="KW-0479">Metal-binding</keyword>
<evidence type="ECO:0000313" key="10">
    <source>
        <dbReference type="EMBL" id="RNA44369.1"/>
    </source>
</evidence>
<dbReference type="GO" id="GO:0097550">
    <property type="term" value="C:transcription preinitiation complex"/>
    <property type="evidence" value="ECO:0007669"/>
    <property type="project" value="TreeGrafter"/>
</dbReference>
<proteinExistence type="inferred from homology"/>
<dbReference type="GO" id="GO:0005634">
    <property type="term" value="C:nucleus"/>
    <property type="evidence" value="ECO:0007669"/>
    <property type="project" value="TreeGrafter"/>
</dbReference>
<evidence type="ECO:0000259" key="9">
    <source>
        <dbReference type="PROSITE" id="PS51134"/>
    </source>
</evidence>
<dbReference type="GO" id="GO:0070897">
    <property type="term" value="P:transcription preinitiation complex assembly"/>
    <property type="evidence" value="ECO:0007669"/>
    <property type="project" value="InterPro"/>
</dbReference>
<feature type="region of interest" description="Disordered" evidence="8">
    <location>
        <begin position="59"/>
        <end position="87"/>
    </location>
</feature>
<dbReference type="PANTHER" id="PTHR11618:SF13">
    <property type="entry name" value="TRANSCRIPTION INITIATION FACTOR IIB"/>
    <property type="match status" value="1"/>
</dbReference>
<accession>A0A3M7T8S6</accession>
<evidence type="ECO:0000256" key="8">
    <source>
        <dbReference type="SAM" id="MobiDB-lite"/>
    </source>
</evidence>
<dbReference type="InterPro" id="IPR013137">
    <property type="entry name" value="Znf_TFIIB"/>
</dbReference>
<evidence type="ECO:0000256" key="6">
    <source>
        <dbReference type="ARBA" id="ARBA00031706"/>
    </source>
</evidence>
<dbReference type="GO" id="GO:0017025">
    <property type="term" value="F:TBP-class protein binding"/>
    <property type="evidence" value="ECO:0007669"/>
    <property type="project" value="InterPro"/>
</dbReference>
<dbReference type="FunFam" id="1.10.472.170:FF:000001">
    <property type="entry name" value="Transcription initiation factor IIB"/>
    <property type="match status" value="1"/>
</dbReference>
<dbReference type="GO" id="GO:0016251">
    <property type="term" value="F:RNA polymerase II general transcription initiation factor activity"/>
    <property type="evidence" value="ECO:0007669"/>
    <property type="project" value="TreeGrafter"/>
</dbReference>
<dbReference type="PROSITE" id="PS51134">
    <property type="entry name" value="ZF_TFIIB"/>
    <property type="match status" value="1"/>
</dbReference>
<dbReference type="Gene3D" id="1.10.472.10">
    <property type="entry name" value="Cyclin-like"/>
    <property type="match status" value="1"/>
</dbReference>
<dbReference type="Pfam" id="PF08271">
    <property type="entry name" value="Zn_Ribbon_TF"/>
    <property type="match status" value="1"/>
</dbReference>
<evidence type="ECO:0000256" key="5">
    <source>
        <dbReference type="ARBA" id="ARBA00023163"/>
    </source>
</evidence>
<organism evidence="10 11">
    <name type="scientific">Brachionus plicatilis</name>
    <name type="common">Marine rotifer</name>
    <name type="synonym">Brachionus muelleri</name>
    <dbReference type="NCBI Taxonomy" id="10195"/>
    <lineage>
        <taxon>Eukaryota</taxon>
        <taxon>Metazoa</taxon>
        <taxon>Spiralia</taxon>
        <taxon>Gnathifera</taxon>
        <taxon>Rotifera</taxon>
        <taxon>Eurotatoria</taxon>
        <taxon>Monogononta</taxon>
        <taxon>Pseudotrocha</taxon>
        <taxon>Ploima</taxon>
        <taxon>Brachionidae</taxon>
        <taxon>Brachionus</taxon>
    </lineage>
</organism>
<dbReference type="STRING" id="10195.A0A3M7T8S6"/>
<evidence type="ECO:0000256" key="4">
    <source>
        <dbReference type="ARBA" id="ARBA00023015"/>
    </source>
</evidence>
<dbReference type="Pfam" id="PF00382">
    <property type="entry name" value="TFIIB"/>
    <property type="match status" value="2"/>
</dbReference>
<dbReference type="GO" id="GO:0006367">
    <property type="term" value="P:transcription initiation at RNA polymerase II promoter"/>
    <property type="evidence" value="ECO:0007669"/>
    <property type="project" value="TreeGrafter"/>
</dbReference>
<keyword evidence="4" id="KW-0805">Transcription regulation</keyword>
<reference evidence="10 11" key="1">
    <citation type="journal article" date="2018" name="Sci. Rep.">
        <title>Genomic signatures of local adaptation to the degree of environmental predictability in rotifers.</title>
        <authorList>
            <person name="Franch-Gras L."/>
            <person name="Hahn C."/>
            <person name="Garcia-Roger E.M."/>
            <person name="Carmona M.J."/>
            <person name="Serra M."/>
            <person name="Gomez A."/>
        </authorList>
    </citation>
    <scope>NUCLEOTIDE SEQUENCE [LARGE SCALE GENOMIC DNA]</scope>
    <source>
        <strain evidence="10">HYR1</strain>
    </source>
</reference>
<dbReference type="InterPro" id="IPR023486">
    <property type="entry name" value="TFIIB_CS"/>
</dbReference>
<evidence type="ECO:0000313" key="11">
    <source>
        <dbReference type="Proteomes" id="UP000276133"/>
    </source>
</evidence>
<dbReference type="PROSITE" id="PS00782">
    <property type="entry name" value="TFIIB"/>
    <property type="match status" value="2"/>
</dbReference>
<feature type="domain" description="TFIIB-type" evidence="9">
    <location>
        <begin position="7"/>
        <end position="38"/>
    </location>
</feature>
<gene>
    <name evidence="10" type="ORF">BpHYR1_026175</name>
</gene>
<dbReference type="OrthoDB" id="25790at2759"/>